<dbReference type="Proteomes" id="UP000295807">
    <property type="component" value="Unassembled WGS sequence"/>
</dbReference>
<evidence type="ECO:0000259" key="1">
    <source>
        <dbReference type="Pfam" id="PF03572"/>
    </source>
</evidence>
<gene>
    <name evidence="2" type="ORF">EDD80_11318</name>
</gene>
<dbReference type="GO" id="GO:0030288">
    <property type="term" value="C:outer membrane-bounded periplasmic space"/>
    <property type="evidence" value="ECO:0007669"/>
    <property type="project" value="TreeGrafter"/>
</dbReference>
<dbReference type="AlphaFoldDB" id="A0A4R3KM37"/>
<dbReference type="EMBL" id="SMAD01000013">
    <property type="protein sequence ID" value="TCS85283.1"/>
    <property type="molecule type" value="Genomic_DNA"/>
</dbReference>
<dbReference type="OrthoDB" id="5480566at2"/>
<dbReference type="PANTHER" id="PTHR32060:SF30">
    <property type="entry name" value="CARBOXY-TERMINAL PROCESSING PROTEASE CTPA"/>
    <property type="match status" value="1"/>
</dbReference>
<reference evidence="2 3" key="1">
    <citation type="submission" date="2019-03" db="EMBL/GenBank/DDBJ databases">
        <title>Genomic Encyclopedia of Type Strains, Phase IV (KMG-IV): sequencing the most valuable type-strain genomes for metagenomic binning, comparative biology and taxonomic classification.</title>
        <authorList>
            <person name="Goeker M."/>
        </authorList>
    </citation>
    <scope>NUCLEOTIDE SEQUENCE [LARGE SCALE GENOMIC DNA]</scope>
    <source>
        <strain evidence="2 3">DSM 21100</strain>
    </source>
</reference>
<proteinExistence type="predicted"/>
<dbReference type="Gene3D" id="3.90.226.10">
    <property type="entry name" value="2-enoyl-CoA Hydratase, Chain A, domain 1"/>
    <property type="match status" value="1"/>
</dbReference>
<protein>
    <submittedName>
        <fullName evidence="2">Peptidase S41-like protein</fullName>
    </submittedName>
</protein>
<dbReference type="Pfam" id="PF03572">
    <property type="entry name" value="Peptidase_S41"/>
    <property type="match status" value="1"/>
</dbReference>
<feature type="domain" description="Tail specific protease" evidence="1">
    <location>
        <begin position="297"/>
        <end position="515"/>
    </location>
</feature>
<sequence>MRSYILVFIIISPILISMRLYGQVASVNDGGSKSPAVGHQYQAAAREGHIPQRKFEVQALQEDFNILREVLQEVHIGLHRYASKATMDSLFTRSYSSIKAPMTETDFFKIVNRVVTSIRDEHTFALPSREYWDNQIGQTVYYHSGSKSGSPLFPFFIKIIDNRLFIDNNLSNDLSLNRGTEILQINDLSSRQILETLLPTIHTNGFIETFRRRNLEQFSLHQTYNRFMVHYAIFIGRPDTFRLKVRKYGDTAAVSVDVPALTSKEIFNNYWRRYSTVNDPKKTRENPFEFALLDHQTAYLRLSDFHNYVWLKYNYSPSTEFRAIFDLIRERSIQNLIIDLRGNEGGNLRIGVELLKYLTKQDFRPYNYHEVKNYRFPDVRQYFSDSTALKDYPDELFILQKDGTYRSDAEYETEEWSRPMQRDPKAYQHNLYVLINGATGSAASILATLIRVNRKDAIFIGEESGGDMEGPVSGTGTDITLPNTKIRVDIPFVKRVVNLNGYEPLKGRGILPDYTVAPSLDDFAGNKDTELEFTISLIKSNPD</sequence>
<keyword evidence="3" id="KW-1185">Reference proteome</keyword>
<dbReference type="SUPFAM" id="SSF52096">
    <property type="entry name" value="ClpP/crotonase"/>
    <property type="match status" value="1"/>
</dbReference>
<organism evidence="2 3">
    <name type="scientific">Anseongella ginsenosidimutans</name>
    <dbReference type="NCBI Taxonomy" id="496056"/>
    <lineage>
        <taxon>Bacteria</taxon>
        <taxon>Pseudomonadati</taxon>
        <taxon>Bacteroidota</taxon>
        <taxon>Sphingobacteriia</taxon>
        <taxon>Sphingobacteriales</taxon>
        <taxon>Sphingobacteriaceae</taxon>
        <taxon>Anseongella</taxon>
    </lineage>
</organism>
<dbReference type="GO" id="GO:0006508">
    <property type="term" value="P:proteolysis"/>
    <property type="evidence" value="ECO:0007669"/>
    <property type="project" value="InterPro"/>
</dbReference>
<dbReference type="PANTHER" id="PTHR32060">
    <property type="entry name" value="TAIL-SPECIFIC PROTEASE"/>
    <property type="match status" value="1"/>
</dbReference>
<accession>A0A4R3KM37</accession>
<dbReference type="GO" id="GO:0004175">
    <property type="term" value="F:endopeptidase activity"/>
    <property type="evidence" value="ECO:0007669"/>
    <property type="project" value="TreeGrafter"/>
</dbReference>
<comment type="caution">
    <text evidence="2">The sequence shown here is derived from an EMBL/GenBank/DDBJ whole genome shotgun (WGS) entry which is preliminary data.</text>
</comment>
<dbReference type="InterPro" id="IPR029045">
    <property type="entry name" value="ClpP/crotonase-like_dom_sf"/>
</dbReference>
<dbReference type="GO" id="GO:0008236">
    <property type="term" value="F:serine-type peptidase activity"/>
    <property type="evidence" value="ECO:0007669"/>
    <property type="project" value="InterPro"/>
</dbReference>
<evidence type="ECO:0000313" key="2">
    <source>
        <dbReference type="EMBL" id="TCS85283.1"/>
    </source>
</evidence>
<evidence type="ECO:0000313" key="3">
    <source>
        <dbReference type="Proteomes" id="UP000295807"/>
    </source>
</evidence>
<dbReference type="InterPro" id="IPR005151">
    <property type="entry name" value="Tail-specific_protease"/>
</dbReference>
<dbReference type="GO" id="GO:0007165">
    <property type="term" value="P:signal transduction"/>
    <property type="evidence" value="ECO:0007669"/>
    <property type="project" value="TreeGrafter"/>
</dbReference>
<name>A0A4R3KM37_9SPHI</name>